<gene>
    <name evidence="1" type="ORF">A2261_04220</name>
</gene>
<dbReference type="Proteomes" id="UP000177803">
    <property type="component" value="Unassembled WGS sequence"/>
</dbReference>
<reference evidence="1 2" key="1">
    <citation type="journal article" date="2016" name="Nat. Commun.">
        <title>Thousands of microbial genomes shed light on interconnected biogeochemical processes in an aquifer system.</title>
        <authorList>
            <person name="Anantharaman K."/>
            <person name="Brown C.T."/>
            <person name="Hug L.A."/>
            <person name="Sharon I."/>
            <person name="Castelle C.J."/>
            <person name="Probst A.J."/>
            <person name="Thomas B.C."/>
            <person name="Singh A."/>
            <person name="Wilkins M.J."/>
            <person name="Karaoz U."/>
            <person name="Brodie E.L."/>
            <person name="Williams K.H."/>
            <person name="Hubbard S.S."/>
            <person name="Banfield J.F."/>
        </authorList>
    </citation>
    <scope>NUCLEOTIDE SEQUENCE [LARGE SCALE GENOMIC DNA]</scope>
</reference>
<evidence type="ECO:0000313" key="2">
    <source>
        <dbReference type="Proteomes" id="UP000177803"/>
    </source>
</evidence>
<evidence type="ECO:0000313" key="1">
    <source>
        <dbReference type="EMBL" id="OGH83752.1"/>
    </source>
</evidence>
<sequence length="127" mass="14627">MNRFDGVVLIAELAIEAMEIHDSTDHIERFRRSIDSHKWHELTQALTDELKIISRPIQAETILLDWRTVTLLKYGEQTWYLLAVNLAHSILHPLAAKLKWQAVCSHPKELQIGEDSTFCAICGHTNR</sequence>
<dbReference type="EMBL" id="MFQR01000067">
    <property type="protein sequence ID" value="OGH83752.1"/>
    <property type="molecule type" value="Genomic_DNA"/>
</dbReference>
<name>A0A1F6NIP5_9BACT</name>
<protein>
    <submittedName>
        <fullName evidence="1">Uncharacterized protein</fullName>
    </submittedName>
</protein>
<accession>A0A1F6NIP5</accession>
<proteinExistence type="predicted"/>
<organism evidence="1 2">
    <name type="scientific">Candidatus Magasanikbacteria bacterium RIFOXYA2_FULL_44_8</name>
    <dbReference type="NCBI Taxonomy" id="1798696"/>
    <lineage>
        <taxon>Bacteria</taxon>
        <taxon>Candidatus Magasanikiibacteriota</taxon>
    </lineage>
</organism>
<dbReference type="AlphaFoldDB" id="A0A1F6NIP5"/>
<comment type="caution">
    <text evidence="1">The sequence shown here is derived from an EMBL/GenBank/DDBJ whole genome shotgun (WGS) entry which is preliminary data.</text>
</comment>